<sequence>MSILTKTDLENLLKEKNLGNTLFSYTYDKDPFDVSLASTEIARLDTELGGGLPRGHLSEIVGAHSTGRMSVMHAVFAAATNRGELVALIDTFDTFDPESGAEAGIDFSRFLWIRGGADSNEPMSHIVNRSLKALECLVHAGGFGVVTLDLVDLPERVFRRIPFTTWKRLAHAVKDQPTAYLLIGDRSIARSVAGVTLRLESRKKATRWSCKSTHSALWHGFDIVVRVIGTRFPQEGRYCQLFASMPTYSHISNF</sequence>
<protein>
    <recommendedName>
        <fullName evidence="1">RecA-like N-terminal domain-containing protein</fullName>
    </recommendedName>
</protein>
<gene>
    <name evidence="2" type="ORF">METZ01_LOCUS54169</name>
</gene>
<dbReference type="SUPFAM" id="SSF52540">
    <property type="entry name" value="P-loop containing nucleoside triphosphate hydrolases"/>
    <property type="match status" value="1"/>
</dbReference>
<evidence type="ECO:0000259" key="1">
    <source>
        <dbReference type="Pfam" id="PF00154"/>
    </source>
</evidence>
<dbReference type="Pfam" id="PF00154">
    <property type="entry name" value="RecA_N"/>
    <property type="match status" value="1"/>
</dbReference>
<dbReference type="AlphaFoldDB" id="A0A381SB48"/>
<dbReference type="InterPro" id="IPR027417">
    <property type="entry name" value="P-loop_NTPase"/>
</dbReference>
<dbReference type="EMBL" id="UINC01002891">
    <property type="protein sequence ID" value="SVA01315.1"/>
    <property type="molecule type" value="Genomic_DNA"/>
</dbReference>
<dbReference type="Gene3D" id="3.40.50.300">
    <property type="entry name" value="P-loop containing nucleotide triphosphate hydrolases"/>
    <property type="match status" value="1"/>
</dbReference>
<reference evidence="2" key="1">
    <citation type="submission" date="2018-05" db="EMBL/GenBank/DDBJ databases">
        <authorList>
            <person name="Lanie J.A."/>
            <person name="Ng W.-L."/>
            <person name="Kazmierczak K.M."/>
            <person name="Andrzejewski T.M."/>
            <person name="Davidsen T.M."/>
            <person name="Wayne K.J."/>
            <person name="Tettelin H."/>
            <person name="Glass J.I."/>
            <person name="Rusch D."/>
            <person name="Podicherti R."/>
            <person name="Tsui H.-C.T."/>
            <person name="Winkler M.E."/>
        </authorList>
    </citation>
    <scope>NUCLEOTIDE SEQUENCE</scope>
</reference>
<feature type="domain" description="RecA-like N-terminal" evidence="1">
    <location>
        <begin position="15"/>
        <end position="150"/>
    </location>
</feature>
<proteinExistence type="predicted"/>
<dbReference type="InterPro" id="IPR049428">
    <property type="entry name" value="RecA-like_N"/>
</dbReference>
<name>A0A381SB48_9ZZZZ</name>
<accession>A0A381SB48</accession>
<organism evidence="2">
    <name type="scientific">marine metagenome</name>
    <dbReference type="NCBI Taxonomy" id="408172"/>
    <lineage>
        <taxon>unclassified sequences</taxon>
        <taxon>metagenomes</taxon>
        <taxon>ecological metagenomes</taxon>
    </lineage>
</organism>
<evidence type="ECO:0000313" key="2">
    <source>
        <dbReference type="EMBL" id="SVA01315.1"/>
    </source>
</evidence>